<dbReference type="GeneID" id="20705592"/>
<evidence type="ECO:0000256" key="3">
    <source>
        <dbReference type="ARBA" id="ARBA00022692"/>
    </source>
</evidence>
<dbReference type="HOGENOM" id="CLU_001265_2_0_1"/>
<dbReference type="SUPFAM" id="SSF103473">
    <property type="entry name" value="MFS general substrate transporter"/>
    <property type="match status" value="1"/>
</dbReference>
<dbReference type="OrthoDB" id="1935484at2759"/>
<keyword evidence="2" id="KW-0813">Transport</keyword>
<name>G2X2T5_VERDV</name>
<comment type="subcellular location">
    <subcellularLocation>
        <location evidence="1">Membrane</location>
        <topology evidence="1">Multi-pass membrane protein</topology>
    </subcellularLocation>
</comment>
<keyword evidence="4 7" id="KW-1133">Transmembrane helix</keyword>
<evidence type="ECO:0000256" key="5">
    <source>
        <dbReference type="ARBA" id="ARBA00023136"/>
    </source>
</evidence>
<dbReference type="InterPro" id="IPR011701">
    <property type="entry name" value="MFS"/>
</dbReference>
<dbReference type="InParanoid" id="G2X2T5"/>
<dbReference type="Pfam" id="PF07690">
    <property type="entry name" value="MFS_1"/>
    <property type="match status" value="1"/>
</dbReference>
<dbReference type="KEGG" id="vda:VDAG_04129"/>
<proteinExistence type="predicted"/>
<dbReference type="AlphaFoldDB" id="G2X2T5"/>
<feature type="region of interest" description="Disordered" evidence="6">
    <location>
        <begin position="1"/>
        <end position="39"/>
    </location>
</feature>
<accession>G2X2T5</accession>
<dbReference type="InterPro" id="IPR036259">
    <property type="entry name" value="MFS_trans_sf"/>
</dbReference>
<dbReference type="GO" id="GO:0016020">
    <property type="term" value="C:membrane"/>
    <property type="evidence" value="ECO:0007669"/>
    <property type="project" value="UniProtKB-SubCell"/>
</dbReference>
<evidence type="ECO:0000313" key="9">
    <source>
        <dbReference type="Proteomes" id="UP000001611"/>
    </source>
</evidence>
<evidence type="ECO:0000256" key="4">
    <source>
        <dbReference type="ARBA" id="ARBA00022989"/>
    </source>
</evidence>
<keyword evidence="3 7" id="KW-0812">Transmembrane</keyword>
<feature type="transmembrane region" description="Helical" evidence="7">
    <location>
        <begin position="331"/>
        <end position="353"/>
    </location>
</feature>
<gene>
    <name evidence="8" type="ORF">VDAG_04129</name>
</gene>
<evidence type="ECO:0000313" key="8">
    <source>
        <dbReference type="EMBL" id="EGY22691.1"/>
    </source>
</evidence>
<dbReference type="PANTHER" id="PTHR43791:SF104">
    <property type="entry name" value="MAJOR FACILITATOR SUPERFAMILY (MFS) PROFILE DOMAIN-CONTAINING PROTEIN-RELATED"/>
    <property type="match status" value="1"/>
</dbReference>
<sequence length="509" mass="57403">MFTPNEKPPAADKAIAQSATDSDNDATATPKSEEVYAGSGGKDTIWAAGASGALYEPIPEYEGRHRYDPTAVWTEKEEKKLVRRLDYRICSWVCIMFFALQLDRGNISQALSDNMLDDLGLTTNQYNYGMTIFYVTFLSAELPSQMISKKLGPDVWIPIQMVSWSIVAACQSILVGEKGFYATRALLGLLEGGFIPDAILYLTYFYTSKELPIRLSYFYTSSYLTQIIAAFLAVGIFQLRGVGGWEGWRWMFAIEGGLTALIGVFSYLYMPPSPTQTASWFRGRKGWFTEREEVVMVNRILRDDPSKGGMHNRQGLTLPLLWASLTDVDLWPIYLMGFTVLMPLRPVMAYFTLTLRNLGFTTLQTNLLTVPAFAIFIFQLIFWSRRTLTSFLRAVGLTSRNAGSVRTRTVGSAVYNMTVQTSSIIGSNTRLTAQIYRADDAPLYRRGNRAIIGIIAWNFASAFLVKGYYMWRNKKRDQAWNALGAAEKDHYLATTTDEGSRRLDFRFAH</sequence>
<evidence type="ECO:0000256" key="6">
    <source>
        <dbReference type="SAM" id="MobiDB-lite"/>
    </source>
</evidence>
<keyword evidence="9" id="KW-1185">Reference proteome</keyword>
<feature type="transmembrane region" description="Helical" evidence="7">
    <location>
        <begin position="365"/>
        <end position="383"/>
    </location>
</feature>
<feature type="compositionally biased region" description="Polar residues" evidence="6">
    <location>
        <begin position="17"/>
        <end position="30"/>
    </location>
</feature>
<feature type="transmembrane region" description="Helical" evidence="7">
    <location>
        <begin position="450"/>
        <end position="469"/>
    </location>
</feature>
<dbReference type="PANTHER" id="PTHR43791">
    <property type="entry name" value="PERMEASE-RELATED"/>
    <property type="match status" value="1"/>
</dbReference>
<dbReference type="EMBL" id="DS572701">
    <property type="protein sequence ID" value="EGY22691.1"/>
    <property type="molecule type" value="Genomic_DNA"/>
</dbReference>
<dbReference type="RefSeq" id="XP_009648871.1">
    <property type="nucleotide sequence ID" value="XM_009650576.1"/>
</dbReference>
<evidence type="ECO:0000256" key="1">
    <source>
        <dbReference type="ARBA" id="ARBA00004141"/>
    </source>
</evidence>
<feature type="transmembrane region" description="Helical" evidence="7">
    <location>
        <begin position="251"/>
        <end position="270"/>
    </location>
</feature>
<dbReference type="eggNOG" id="KOG2533">
    <property type="taxonomic scope" value="Eukaryota"/>
</dbReference>
<evidence type="ECO:0000256" key="2">
    <source>
        <dbReference type="ARBA" id="ARBA00022448"/>
    </source>
</evidence>
<dbReference type="Gene3D" id="1.20.1250.20">
    <property type="entry name" value="MFS general substrate transporter like domains"/>
    <property type="match status" value="1"/>
</dbReference>
<feature type="transmembrane region" description="Helical" evidence="7">
    <location>
        <begin position="218"/>
        <end position="239"/>
    </location>
</feature>
<keyword evidence="5 7" id="KW-0472">Membrane</keyword>
<dbReference type="Proteomes" id="UP000001611">
    <property type="component" value="Chromosome 1"/>
</dbReference>
<dbReference type="GO" id="GO:0022857">
    <property type="term" value="F:transmembrane transporter activity"/>
    <property type="evidence" value="ECO:0007669"/>
    <property type="project" value="InterPro"/>
</dbReference>
<reference evidence="8 9" key="1">
    <citation type="submission" date="2008-03" db="EMBL/GenBank/DDBJ databases">
        <title>The Genome Sequence of Verticillium dahliae VdLs.17.</title>
        <authorList>
            <consortium name="The Broad Institute Genome Sequencing Platform"/>
            <person name="Ma L.-J.J."/>
            <person name="Klosterman S.J."/>
            <person name="Subbarao K."/>
            <person name="Dobinson K."/>
            <person name="Veronese P."/>
            <person name="Kang S."/>
            <person name="Gold S.E."/>
            <person name="Young S."/>
            <person name="Jaffe D."/>
            <person name="Gnerre S."/>
            <person name="Berlin A."/>
            <person name="Heiman D."/>
            <person name="Hepburn T."/>
            <person name="Sykes S."/>
            <person name="Alvarado L."/>
            <person name="Kodira C.D."/>
            <person name="Lander E."/>
            <person name="Galagan J."/>
            <person name="Nusbaum C."/>
            <person name="Birren B."/>
        </authorList>
    </citation>
    <scope>NUCLEOTIDE SEQUENCE [LARGE SCALE GENOMIC DNA]</scope>
    <source>
        <strain evidence="9">VdLs.17 / ATCC MYA-4575 / FGSC 10137</strain>
    </source>
</reference>
<organism evidence="8 9">
    <name type="scientific">Verticillium dahliae (strain VdLs.17 / ATCC MYA-4575 / FGSC 10137)</name>
    <name type="common">Verticillium wilt</name>
    <dbReference type="NCBI Taxonomy" id="498257"/>
    <lineage>
        <taxon>Eukaryota</taxon>
        <taxon>Fungi</taxon>
        <taxon>Dikarya</taxon>
        <taxon>Ascomycota</taxon>
        <taxon>Pezizomycotina</taxon>
        <taxon>Sordariomycetes</taxon>
        <taxon>Hypocreomycetidae</taxon>
        <taxon>Glomerellales</taxon>
        <taxon>Plectosphaerellaceae</taxon>
        <taxon>Verticillium</taxon>
    </lineage>
</organism>
<protein>
    <recommendedName>
        <fullName evidence="10">Major facilitator superfamily (MFS) profile domain-containing protein</fullName>
    </recommendedName>
</protein>
<evidence type="ECO:0008006" key="10">
    <source>
        <dbReference type="Google" id="ProtNLM"/>
    </source>
</evidence>
<dbReference type="OMA" id="YNMICQA"/>
<evidence type="ECO:0000256" key="7">
    <source>
        <dbReference type="SAM" id="Phobius"/>
    </source>
</evidence>
<dbReference type="FunFam" id="1.20.1250.20:FF:000106">
    <property type="entry name" value="MFS transporter, putative"/>
    <property type="match status" value="1"/>
</dbReference>
<feature type="transmembrane region" description="Helical" evidence="7">
    <location>
        <begin position="186"/>
        <end position="206"/>
    </location>
</feature>